<dbReference type="InterPro" id="IPR006143">
    <property type="entry name" value="RND_pump_MFP"/>
</dbReference>
<dbReference type="AlphaFoldDB" id="A0A1H2DX62"/>
<dbReference type="Proteomes" id="UP000243063">
    <property type="component" value="Chromosome I"/>
</dbReference>
<comment type="subcellular location">
    <subcellularLocation>
        <location evidence="1">Cell envelope</location>
    </subcellularLocation>
</comment>
<dbReference type="FunFam" id="2.40.30.170:FF:000010">
    <property type="entry name" value="Efflux RND transporter periplasmic adaptor subunit"/>
    <property type="match status" value="1"/>
</dbReference>
<sequence>MLRRRLLVMLAIVIVVVALLAGYKAYSIYQQIQAFSAPPAPVSVSAVVAEQRDWQSQVAAIGSLTALRGVDLGVEAGGTVRSVLFESGQQVGAGQPLLQMDNAVETASLRTAEAELGLALVEYQRGSNLIERQAISRSEFDRLGASLEKARASVAQLKATLAKKRLLAPFAGTIGIRQVDVGDYLEPGTPVATLQDLSMLYVDFFLPEQEFARLQVGQPLQASVAAWPGERFAGRIEAINPKVEATTRNLQVRALLANPQGRLLPGMFAHLQVLLGERRAQVVVPETAVAYTLYGNSLYVVVEREEDGAPALSVERRFVRTGERRDGQVVILEGLQAGERVVSSGQLKLDNGTAITLVDDPAAR</sequence>
<dbReference type="PANTHER" id="PTHR30469:SF11">
    <property type="entry name" value="BLL4320 PROTEIN"/>
    <property type="match status" value="1"/>
</dbReference>
<evidence type="ECO:0000313" key="10">
    <source>
        <dbReference type="Proteomes" id="UP000243063"/>
    </source>
</evidence>
<organism evidence="9 10">
    <name type="scientific">Geopseudomonas guangdongensis</name>
    <dbReference type="NCBI Taxonomy" id="1245526"/>
    <lineage>
        <taxon>Bacteria</taxon>
        <taxon>Pseudomonadati</taxon>
        <taxon>Pseudomonadota</taxon>
        <taxon>Gammaproteobacteria</taxon>
        <taxon>Pseudomonadales</taxon>
        <taxon>Pseudomonadaceae</taxon>
        <taxon>Geopseudomonas</taxon>
    </lineage>
</organism>
<feature type="domain" description="Multidrug resistance protein MdtA-like barrel-sandwich hybrid" evidence="6">
    <location>
        <begin position="70"/>
        <end position="190"/>
    </location>
</feature>
<evidence type="ECO:0000256" key="4">
    <source>
        <dbReference type="ARBA" id="ARBA00023054"/>
    </source>
</evidence>
<dbReference type="Gene3D" id="2.40.420.20">
    <property type="match status" value="1"/>
</dbReference>
<dbReference type="InterPro" id="IPR058792">
    <property type="entry name" value="Beta-barrel_RND_2"/>
</dbReference>
<evidence type="ECO:0000256" key="3">
    <source>
        <dbReference type="ARBA" id="ARBA00022448"/>
    </source>
</evidence>
<keyword evidence="10" id="KW-1185">Reference proteome</keyword>
<protein>
    <submittedName>
        <fullName evidence="9">Membrane fusion protein, multidrug efflux system</fullName>
    </submittedName>
</protein>
<proteinExistence type="inferred from homology"/>
<evidence type="ECO:0000259" key="6">
    <source>
        <dbReference type="Pfam" id="PF25917"/>
    </source>
</evidence>
<dbReference type="Pfam" id="PF25967">
    <property type="entry name" value="RND-MFP_C"/>
    <property type="match status" value="1"/>
</dbReference>
<dbReference type="PANTHER" id="PTHR30469">
    <property type="entry name" value="MULTIDRUG RESISTANCE PROTEIN MDTA"/>
    <property type="match status" value="1"/>
</dbReference>
<evidence type="ECO:0000256" key="1">
    <source>
        <dbReference type="ARBA" id="ARBA00004196"/>
    </source>
</evidence>
<dbReference type="SUPFAM" id="SSF111369">
    <property type="entry name" value="HlyD-like secretion proteins"/>
    <property type="match status" value="1"/>
</dbReference>
<dbReference type="Gene3D" id="1.10.287.470">
    <property type="entry name" value="Helix hairpin bin"/>
    <property type="match status" value="1"/>
</dbReference>
<evidence type="ECO:0000259" key="8">
    <source>
        <dbReference type="Pfam" id="PF25967"/>
    </source>
</evidence>
<dbReference type="InterPro" id="IPR058624">
    <property type="entry name" value="MdtA-like_HH"/>
</dbReference>
<dbReference type="Pfam" id="PF25876">
    <property type="entry name" value="HH_MFP_RND"/>
    <property type="match status" value="1"/>
</dbReference>
<dbReference type="NCBIfam" id="TIGR01730">
    <property type="entry name" value="RND_mfp"/>
    <property type="match status" value="1"/>
</dbReference>
<evidence type="ECO:0000259" key="5">
    <source>
        <dbReference type="Pfam" id="PF25876"/>
    </source>
</evidence>
<dbReference type="GO" id="GO:1990281">
    <property type="term" value="C:efflux pump complex"/>
    <property type="evidence" value="ECO:0007669"/>
    <property type="project" value="TreeGrafter"/>
</dbReference>
<dbReference type="Pfam" id="PF25917">
    <property type="entry name" value="BSH_RND"/>
    <property type="match status" value="1"/>
</dbReference>
<accession>A0A1H2DX62</accession>
<dbReference type="Pfam" id="PF25954">
    <property type="entry name" value="Beta-barrel_RND_2"/>
    <property type="match status" value="1"/>
</dbReference>
<dbReference type="InterPro" id="IPR058625">
    <property type="entry name" value="MdtA-like_BSH"/>
</dbReference>
<evidence type="ECO:0000259" key="7">
    <source>
        <dbReference type="Pfam" id="PF25954"/>
    </source>
</evidence>
<dbReference type="OrthoDB" id="9806939at2"/>
<evidence type="ECO:0000256" key="2">
    <source>
        <dbReference type="ARBA" id="ARBA00009477"/>
    </source>
</evidence>
<dbReference type="GO" id="GO:0015562">
    <property type="term" value="F:efflux transmembrane transporter activity"/>
    <property type="evidence" value="ECO:0007669"/>
    <property type="project" value="TreeGrafter"/>
</dbReference>
<feature type="domain" description="Multidrug resistance protein MdtA-like C-terminal permuted SH3" evidence="8">
    <location>
        <begin position="282"/>
        <end position="345"/>
    </location>
</feature>
<keyword evidence="3" id="KW-0813">Transport</keyword>
<name>A0A1H2DX62_9GAMM</name>
<dbReference type="STRING" id="1245526.SAMN05216580_0053"/>
<dbReference type="Gene3D" id="2.40.30.170">
    <property type="match status" value="1"/>
</dbReference>
<dbReference type="EMBL" id="LT629780">
    <property type="protein sequence ID" value="SDT87018.1"/>
    <property type="molecule type" value="Genomic_DNA"/>
</dbReference>
<feature type="domain" description="Multidrug resistance protein MdtA-like alpha-helical hairpin" evidence="5">
    <location>
        <begin position="106"/>
        <end position="163"/>
    </location>
</feature>
<dbReference type="RefSeq" id="WP_090211239.1">
    <property type="nucleotide sequence ID" value="NZ_LT629780.1"/>
</dbReference>
<gene>
    <name evidence="9" type="ORF">SAMN05216580_0053</name>
</gene>
<dbReference type="InterPro" id="IPR058627">
    <property type="entry name" value="MdtA-like_C"/>
</dbReference>
<comment type="similarity">
    <text evidence="2">Belongs to the membrane fusion protein (MFP) (TC 8.A.1) family.</text>
</comment>
<dbReference type="Gene3D" id="2.40.50.100">
    <property type="match status" value="1"/>
</dbReference>
<evidence type="ECO:0000313" key="9">
    <source>
        <dbReference type="EMBL" id="SDT87018.1"/>
    </source>
</evidence>
<keyword evidence="4" id="KW-0175">Coiled coil</keyword>
<feature type="domain" description="CusB-like beta-barrel" evidence="7">
    <location>
        <begin position="203"/>
        <end position="273"/>
    </location>
</feature>
<reference evidence="10" key="1">
    <citation type="submission" date="2016-10" db="EMBL/GenBank/DDBJ databases">
        <authorList>
            <person name="Varghese N."/>
            <person name="Submissions S."/>
        </authorList>
    </citation>
    <scope>NUCLEOTIDE SEQUENCE [LARGE SCALE GENOMIC DNA]</scope>
    <source>
        <strain evidence="10">CCTCC 2012022</strain>
    </source>
</reference>